<dbReference type="GO" id="GO:0005506">
    <property type="term" value="F:iron ion binding"/>
    <property type="evidence" value="ECO:0007669"/>
    <property type="project" value="InterPro"/>
</dbReference>
<evidence type="ECO:0000313" key="3">
    <source>
        <dbReference type="Proteomes" id="UP000812287"/>
    </source>
</evidence>
<protein>
    <submittedName>
        <fullName evidence="2">Uncharacterized protein</fullName>
    </submittedName>
</protein>
<dbReference type="Gene3D" id="2.60.130.10">
    <property type="entry name" value="Aromatic compound dioxygenase"/>
    <property type="match status" value="1"/>
</dbReference>
<dbReference type="GO" id="GO:0016702">
    <property type="term" value="F:oxidoreductase activity, acting on single donors with incorporation of molecular oxygen, incorporation of two atoms of oxygen"/>
    <property type="evidence" value="ECO:0007669"/>
    <property type="project" value="InterPro"/>
</dbReference>
<feature type="region of interest" description="Disordered" evidence="1">
    <location>
        <begin position="196"/>
        <end position="215"/>
    </location>
</feature>
<accession>A0A9P8APY2</accession>
<evidence type="ECO:0000313" key="2">
    <source>
        <dbReference type="EMBL" id="KAG7443450.1"/>
    </source>
</evidence>
<dbReference type="AlphaFoldDB" id="A0A9P8APY2"/>
<name>A0A9P8APY2_9AGAR</name>
<evidence type="ECO:0000256" key="1">
    <source>
        <dbReference type="SAM" id="MobiDB-lite"/>
    </source>
</evidence>
<dbReference type="InterPro" id="IPR015889">
    <property type="entry name" value="Intradiol_dOase_core"/>
</dbReference>
<dbReference type="OrthoDB" id="121380at2759"/>
<reference evidence="2" key="1">
    <citation type="submission" date="2020-11" db="EMBL/GenBank/DDBJ databases">
        <title>Adaptations for nitrogen fixation in a non-lichenized fungal sporocarp promotes dispersal by wood-feeding termites.</title>
        <authorList>
            <consortium name="DOE Joint Genome Institute"/>
            <person name="Koch R.A."/>
            <person name="Yoon G."/>
            <person name="Arayal U."/>
            <person name="Lail K."/>
            <person name="Amirebrahimi M."/>
            <person name="Labutti K."/>
            <person name="Lipzen A."/>
            <person name="Riley R."/>
            <person name="Barry K."/>
            <person name="Henrissat B."/>
            <person name="Grigoriev I.V."/>
            <person name="Herr J.R."/>
            <person name="Aime M.C."/>
        </authorList>
    </citation>
    <scope>NUCLEOTIDE SEQUENCE</scope>
    <source>
        <strain evidence="2">MCA 3950</strain>
    </source>
</reference>
<dbReference type="SUPFAM" id="SSF49482">
    <property type="entry name" value="Aromatic compound dioxygenase"/>
    <property type="match status" value="1"/>
</dbReference>
<dbReference type="PANTHER" id="PTHR34315">
    <property type="match status" value="1"/>
</dbReference>
<dbReference type="RefSeq" id="XP_043036950.1">
    <property type="nucleotide sequence ID" value="XM_043190558.1"/>
</dbReference>
<dbReference type="PANTHER" id="PTHR34315:SF1">
    <property type="entry name" value="INTRADIOL RING-CLEAVAGE DIOXYGENASES DOMAIN-CONTAINING PROTEIN-RELATED"/>
    <property type="match status" value="1"/>
</dbReference>
<dbReference type="Proteomes" id="UP000812287">
    <property type="component" value="Unassembled WGS sequence"/>
</dbReference>
<keyword evidence="3" id="KW-1185">Reference proteome</keyword>
<dbReference type="EMBL" id="MU250545">
    <property type="protein sequence ID" value="KAG7443450.1"/>
    <property type="molecule type" value="Genomic_DNA"/>
</dbReference>
<sequence length="215" mass="22763">MDDVLATSHDSNMTGLTADSDPVDGNASCVLAPEATQGPYYPVSDAYIDFWHCNATGAYAGVIVSGNGNSNDPTNMHKTFLRGIQVTNDDGYAQFETIFIGQFFFDENLITVVEATSPYISNTQQLTTNSNDSIIAEEVEDAPDGIDLTSTSGTTFLMVSLREYNTTFRRWGSMAIDLSSSYTTLAAGALTEDGSVMSDTSSSGGMGGSNDAALS</sequence>
<dbReference type="GeneID" id="66112855"/>
<gene>
    <name evidence="2" type="ORF">BT62DRAFT_996013</name>
</gene>
<comment type="caution">
    <text evidence="2">The sequence shown here is derived from an EMBL/GenBank/DDBJ whole genome shotgun (WGS) entry which is preliminary data.</text>
</comment>
<proteinExistence type="predicted"/>
<organism evidence="2 3">
    <name type="scientific">Guyanagaster necrorhizus</name>
    <dbReference type="NCBI Taxonomy" id="856835"/>
    <lineage>
        <taxon>Eukaryota</taxon>
        <taxon>Fungi</taxon>
        <taxon>Dikarya</taxon>
        <taxon>Basidiomycota</taxon>
        <taxon>Agaricomycotina</taxon>
        <taxon>Agaricomycetes</taxon>
        <taxon>Agaricomycetidae</taxon>
        <taxon>Agaricales</taxon>
        <taxon>Marasmiineae</taxon>
        <taxon>Physalacriaceae</taxon>
        <taxon>Guyanagaster</taxon>
    </lineage>
</organism>